<sequence length="73" mass="8152">MSDEHLERKIDLCHELLEVSDALSPGMSRMRGEVLGEAMTLLQSSAEILRSDLDMKAQLEEKLVALAEDLEPN</sequence>
<organism evidence="1">
    <name type="scientific">Timema poppense</name>
    <name type="common">Walking stick</name>
    <dbReference type="NCBI Taxonomy" id="170557"/>
    <lineage>
        <taxon>Eukaryota</taxon>
        <taxon>Metazoa</taxon>
        <taxon>Ecdysozoa</taxon>
        <taxon>Arthropoda</taxon>
        <taxon>Hexapoda</taxon>
        <taxon>Insecta</taxon>
        <taxon>Pterygota</taxon>
        <taxon>Neoptera</taxon>
        <taxon>Polyneoptera</taxon>
        <taxon>Phasmatodea</taxon>
        <taxon>Timematodea</taxon>
        <taxon>Timematoidea</taxon>
        <taxon>Timematidae</taxon>
        <taxon>Timema</taxon>
    </lineage>
</organism>
<proteinExistence type="predicted"/>
<reference evidence="1" key="1">
    <citation type="submission" date="2020-11" db="EMBL/GenBank/DDBJ databases">
        <authorList>
            <person name="Tran Van P."/>
        </authorList>
    </citation>
    <scope>NUCLEOTIDE SEQUENCE</scope>
</reference>
<dbReference type="AlphaFoldDB" id="A0A7R9HGJ0"/>
<accession>A0A7R9HGJ0</accession>
<name>A0A7R9HGJ0_TIMPO</name>
<protein>
    <submittedName>
        <fullName evidence="1">Uncharacterized protein</fullName>
    </submittedName>
</protein>
<evidence type="ECO:0000313" key="1">
    <source>
        <dbReference type="EMBL" id="CAD7420434.1"/>
    </source>
</evidence>
<gene>
    <name evidence="1" type="ORF">TPSB3V08_LOCUS13849</name>
</gene>
<dbReference type="EMBL" id="OD031278">
    <property type="protein sequence ID" value="CAD7420434.1"/>
    <property type="molecule type" value="Genomic_DNA"/>
</dbReference>